<name>A0A9J6D7R0_RHIMP</name>
<reference evidence="1" key="2">
    <citation type="submission" date="2021-09" db="EMBL/GenBank/DDBJ databases">
        <authorList>
            <person name="Jia N."/>
            <person name="Wang J."/>
            <person name="Shi W."/>
            <person name="Du L."/>
            <person name="Sun Y."/>
            <person name="Zhan W."/>
            <person name="Jiang J."/>
            <person name="Wang Q."/>
            <person name="Zhang B."/>
            <person name="Ji P."/>
            <person name="Sakyi L.B."/>
            <person name="Cui X."/>
            <person name="Yuan T."/>
            <person name="Jiang B."/>
            <person name="Yang W."/>
            <person name="Lam T.T.-Y."/>
            <person name="Chang Q."/>
            <person name="Ding S."/>
            <person name="Wang X."/>
            <person name="Zhu J."/>
            <person name="Ruan X."/>
            <person name="Zhao L."/>
            <person name="Wei J."/>
            <person name="Que T."/>
            <person name="Du C."/>
            <person name="Cheng J."/>
            <person name="Dai P."/>
            <person name="Han X."/>
            <person name="Huang E."/>
            <person name="Gao Y."/>
            <person name="Liu J."/>
            <person name="Shao H."/>
            <person name="Ye R."/>
            <person name="Li L."/>
            <person name="Wei W."/>
            <person name="Wang X."/>
            <person name="Wang C."/>
            <person name="Huo Q."/>
            <person name="Li W."/>
            <person name="Guo W."/>
            <person name="Chen H."/>
            <person name="Chen S."/>
            <person name="Zhou L."/>
            <person name="Zhou L."/>
            <person name="Ni X."/>
            <person name="Tian J."/>
            <person name="Zhou Y."/>
            <person name="Sheng Y."/>
            <person name="Liu T."/>
            <person name="Pan Y."/>
            <person name="Xia L."/>
            <person name="Li J."/>
            <person name="Zhao F."/>
            <person name="Cao W."/>
        </authorList>
    </citation>
    <scope>NUCLEOTIDE SEQUENCE</scope>
    <source>
        <strain evidence="1">Rmic-2018</strain>
        <tissue evidence="1">Larvae</tissue>
    </source>
</reference>
<protein>
    <submittedName>
        <fullName evidence="1">Uncharacterized protein</fullName>
    </submittedName>
</protein>
<dbReference type="Proteomes" id="UP000821866">
    <property type="component" value="Chromosome 8"/>
</dbReference>
<organism evidence="1 2">
    <name type="scientific">Rhipicephalus microplus</name>
    <name type="common">Cattle tick</name>
    <name type="synonym">Boophilus microplus</name>
    <dbReference type="NCBI Taxonomy" id="6941"/>
    <lineage>
        <taxon>Eukaryota</taxon>
        <taxon>Metazoa</taxon>
        <taxon>Ecdysozoa</taxon>
        <taxon>Arthropoda</taxon>
        <taxon>Chelicerata</taxon>
        <taxon>Arachnida</taxon>
        <taxon>Acari</taxon>
        <taxon>Parasitiformes</taxon>
        <taxon>Ixodida</taxon>
        <taxon>Ixodoidea</taxon>
        <taxon>Ixodidae</taxon>
        <taxon>Rhipicephalinae</taxon>
        <taxon>Rhipicephalus</taxon>
        <taxon>Boophilus</taxon>
    </lineage>
</organism>
<dbReference type="AlphaFoldDB" id="A0A9J6D7R0"/>
<proteinExistence type="predicted"/>
<accession>A0A9J6D7R0</accession>
<evidence type="ECO:0000313" key="2">
    <source>
        <dbReference type="Proteomes" id="UP000821866"/>
    </source>
</evidence>
<reference evidence="1" key="1">
    <citation type="journal article" date="2020" name="Cell">
        <title>Large-Scale Comparative Analyses of Tick Genomes Elucidate Their Genetic Diversity and Vector Capacities.</title>
        <authorList>
            <consortium name="Tick Genome and Microbiome Consortium (TIGMIC)"/>
            <person name="Jia N."/>
            <person name="Wang J."/>
            <person name="Shi W."/>
            <person name="Du L."/>
            <person name="Sun Y."/>
            <person name="Zhan W."/>
            <person name="Jiang J.F."/>
            <person name="Wang Q."/>
            <person name="Zhang B."/>
            <person name="Ji P."/>
            <person name="Bell-Sakyi L."/>
            <person name="Cui X.M."/>
            <person name="Yuan T.T."/>
            <person name="Jiang B.G."/>
            <person name="Yang W.F."/>
            <person name="Lam T.T."/>
            <person name="Chang Q.C."/>
            <person name="Ding S.J."/>
            <person name="Wang X.J."/>
            <person name="Zhu J.G."/>
            <person name="Ruan X.D."/>
            <person name="Zhao L."/>
            <person name="Wei J.T."/>
            <person name="Ye R.Z."/>
            <person name="Que T.C."/>
            <person name="Du C.H."/>
            <person name="Zhou Y.H."/>
            <person name="Cheng J.X."/>
            <person name="Dai P.F."/>
            <person name="Guo W.B."/>
            <person name="Han X.H."/>
            <person name="Huang E.J."/>
            <person name="Li L.F."/>
            <person name="Wei W."/>
            <person name="Gao Y.C."/>
            <person name="Liu J.Z."/>
            <person name="Shao H.Z."/>
            <person name="Wang X."/>
            <person name="Wang C.C."/>
            <person name="Yang T.C."/>
            <person name="Huo Q.B."/>
            <person name="Li W."/>
            <person name="Chen H.Y."/>
            <person name="Chen S.E."/>
            <person name="Zhou L.G."/>
            <person name="Ni X.B."/>
            <person name="Tian J.H."/>
            <person name="Sheng Y."/>
            <person name="Liu T."/>
            <person name="Pan Y.S."/>
            <person name="Xia L.Y."/>
            <person name="Li J."/>
            <person name="Zhao F."/>
            <person name="Cao W.C."/>
        </authorList>
    </citation>
    <scope>NUCLEOTIDE SEQUENCE</scope>
    <source>
        <strain evidence="1">Rmic-2018</strain>
    </source>
</reference>
<keyword evidence="2" id="KW-1185">Reference proteome</keyword>
<evidence type="ECO:0000313" key="1">
    <source>
        <dbReference type="EMBL" id="KAH8018269.1"/>
    </source>
</evidence>
<gene>
    <name evidence="1" type="ORF">HPB51_001087</name>
</gene>
<sequence>MPGISAMSEEKNADETQMQTTKELILKDGAVMMLMITSGIQIIREGRTGAMIGDGNMTGTETGTVKKTMSKAGEGINTGGMITSTTEEKVAVRAIEMRTAEEMITGAIEIAIRGMNKKIITGMIEEMSRGRTEEATQEVIEGEMIEERIERVIIEMTSNLVILERTVVDGRSQWGKSECGKVHLMQRHHHGKRM</sequence>
<comment type="caution">
    <text evidence="1">The sequence shown here is derived from an EMBL/GenBank/DDBJ whole genome shotgun (WGS) entry which is preliminary data.</text>
</comment>
<dbReference type="EMBL" id="JABSTU010000010">
    <property type="protein sequence ID" value="KAH8018269.1"/>
    <property type="molecule type" value="Genomic_DNA"/>
</dbReference>